<keyword evidence="1" id="KW-1133">Transmembrane helix</keyword>
<protein>
    <submittedName>
        <fullName evidence="2">Uncharacterized protein</fullName>
    </submittedName>
</protein>
<comment type="caution">
    <text evidence="2">The sequence shown here is derived from an EMBL/GenBank/DDBJ whole genome shotgun (WGS) entry which is preliminary data.</text>
</comment>
<organism evidence="2 3">
    <name type="scientific">Geomonas limicola</name>
    <dbReference type="NCBI Taxonomy" id="2740186"/>
    <lineage>
        <taxon>Bacteria</taxon>
        <taxon>Pseudomonadati</taxon>
        <taxon>Thermodesulfobacteriota</taxon>
        <taxon>Desulfuromonadia</taxon>
        <taxon>Geobacterales</taxon>
        <taxon>Geobacteraceae</taxon>
        <taxon>Geomonas</taxon>
    </lineage>
</organism>
<keyword evidence="1" id="KW-0812">Transmembrane</keyword>
<feature type="transmembrane region" description="Helical" evidence="1">
    <location>
        <begin position="97"/>
        <end position="113"/>
    </location>
</feature>
<keyword evidence="3" id="KW-1185">Reference proteome</keyword>
<dbReference type="NCBIfam" id="NF045710">
    <property type="entry name" value="GSU0071_fam"/>
    <property type="match status" value="1"/>
</dbReference>
<reference evidence="3" key="1">
    <citation type="submission" date="2020-06" db="EMBL/GenBank/DDBJ databases">
        <title>Draft genomic sequecing of Geomonas sp. Red745.</title>
        <authorList>
            <person name="Itoh H."/>
            <person name="Xu Z.X."/>
            <person name="Ushijima N."/>
            <person name="Masuda Y."/>
            <person name="Shiratori Y."/>
            <person name="Senoo K."/>
        </authorList>
    </citation>
    <scope>NUCLEOTIDE SEQUENCE [LARGE SCALE GENOMIC DNA]</scope>
    <source>
        <strain evidence="3">Red745</strain>
    </source>
</reference>
<dbReference type="AlphaFoldDB" id="A0A6V8NFW5"/>
<dbReference type="RefSeq" id="WP_183363133.1">
    <property type="nucleotide sequence ID" value="NZ_BLXZ01000010.1"/>
</dbReference>
<gene>
    <name evidence="2" type="ORF">GMLC_40820</name>
</gene>
<dbReference type="EMBL" id="BLXZ01000010">
    <property type="protein sequence ID" value="GFO70503.1"/>
    <property type="molecule type" value="Genomic_DNA"/>
</dbReference>
<sequence>MKKDSVDEAIDLYVTERMAKGKDTASSHFLACIYLKQQRWEIAEYLQRICGMTRYYIDLATVTRNPFKGPEIAWLGTMVCLAAYAVMLVSLEEQRTLGILLLSGVLVNASYLMRRVANKWCELHVMVAIYDEIVQITEHELESMA</sequence>
<dbReference type="Proteomes" id="UP000587586">
    <property type="component" value="Unassembled WGS sequence"/>
</dbReference>
<evidence type="ECO:0000313" key="2">
    <source>
        <dbReference type="EMBL" id="GFO70503.1"/>
    </source>
</evidence>
<accession>A0A6V8NFW5</accession>
<name>A0A6V8NFW5_9BACT</name>
<feature type="transmembrane region" description="Helical" evidence="1">
    <location>
        <begin position="72"/>
        <end position="91"/>
    </location>
</feature>
<evidence type="ECO:0000256" key="1">
    <source>
        <dbReference type="SAM" id="Phobius"/>
    </source>
</evidence>
<proteinExistence type="predicted"/>
<evidence type="ECO:0000313" key="3">
    <source>
        <dbReference type="Proteomes" id="UP000587586"/>
    </source>
</evidence>
<keyword evidence="1" id="KW-0472">Membrane</keyword>